<accession>A0AAU9T9Y0</accession>
<comment type="caution">
    <text evidence="1">The sequence shown here is derived from an EMBL/GenBank/DDBJ whole genome shotgun (WGS) entry which is preliminary data.</text>
</comment>
<reference evidence="1" key="1">
    <citation type="submission" date="2022-03" db="EMBL/GenBank/DDBJ databases">
        <authorList>
            <person name="Tunstrom K."/>
        </authorList>
    </citation>
    <scope>NUCLEOTIDE SEQUENCE</scope>
</reference>
<organism evidence="1 2">
    <name type="scientific">Euphydryas editha</name>
    <name type="common">Edith's checkerspot</name>
    <dbReference type="NCBI Taxonomy" id="104508"/>
    <lineage>
        <taxon>Eukaryota</taxon>
        <taxon>Metazoa</taxon>
        <taxon>Ecdysozoa</taxon>
        <taxon>Arthropoda</taxon>
        <taxon>Hexapoda</taxon>
        <taxon>Insecta</taxon>
        <taxon>Pterygota</taxon>
        <taxon>Neoptera</taxon>
        <taxon>Endopterygota</taxon>
        <taxon>Lepidoptera</taxon>
        <taxon>Glossata</taxon>
        <taxon>Ditrysia</taxon>
        <taxon>Papilionoidea</taxon>
        <taxon>Nymphalidae</taxon>
        <taxon>Nymphalinae</taxon>
        <taxon>Euphydryas</taxon>
    </lineage>
</organism>
<dbReference type="Proteomes" id="UP001153954">
    <property type="component" value="Unassembled WGS sequence"/>
</dbReference>
<evidence type="ECO:0000313" key="2">
    <source>
        <dbReference type="Proteomes" id="UP001153954"/>
    </source>
</evidence>
<gene>
    <name evidence="1" type="ORF">EEDITHA_LOCUS398</name>
</gene>
<keyword evidence="2" id="KW-1185">Reference proteome</keyword>
<dbReference type="EMBL" id="CAKOGL010000001">
    <property type="protein sequence ID" value="CAH2083759.1"/>
    <property type="molecule type" value="Genomic_DNA"/>
</dbReference>
<protein>
    <submittedName>
        <fullName evidence="1">Uncharacterized protein</fullName>
    </submittedName>
</protein>
<sequence>MDICQYQEIACNTAHKEDRRQAINSTLKQASIIPTTKYQYHQYHPQAMVHTGGPGPPSWTFNVRIHTSPDISRTIPHDSSMIAFHYFVPIFINVFIAV</sequence>
<name>A0AAU9T9Y0_EUPED</name>
<proteinExistence type="predicted"/>
<dbReference type="AlphaFoldDB" id="A0AAU9T9Y0"/>
<evidence type="ECO:0000313" key="1">
    <source>
        <dbReference type="EMBL" id="CAH2083759.1"/>
    </source>
</evidence>